<dbReference type="Pfam" id="PF13470">
    <property type="entry name" value="PIN_3"/>
    <property type="match status" value="1"/>
</dbReference>
<dbReference type="SUPFAM" id="SSF88723">
    <property type="entry name" value="PIN domain-like"/>
    <property type="match status" value="1"/>
</dbReference>
<sequence length="138" mass="15920">MKKIFLDTNIILDFLGEREGFYEASAKIMTLADKKKIQVYTSPSSISNVFYVLAKYENSKIALEKIRKFKLLCSMSVMDDEVVEKAIHSNFKDFEDAMQYFSALASNCNIIITRNEKDFKNAMIPVMNAESYLLSLWN</sequence>
<dbReference type="AlphaFoldDB" id="A0A3G8ZAP4"/>
<reference evidence="3" key="1">
    <citation type="submission" date="2018-11" db="EMBL/GenBank/DDBJ databases">
        <title>Proposal to divide the Flavobacteriaceae and reorganize its genera based on Amino Acid Identity values calculated from whole genome sequences.</title>
        <authorList>
            <person name="Nicholson A.C."/>
            <person name="Gulvik C.A."/>
            <person name="Whitney A.M."/>
            <person name="Sheth M."/>
            <person name="Batra D."/>
            <person name="Pryor J."/>
            <person name="Bernardet J.-F."/>
            <person name="Hugo C."/>
            <person name="Kampfer P."/>
            <person name="Newman J.D."/>
            <person name="McQuiston J.R."/>
        </authorList>
    </citation>
    <scope>NUCLEOTIDE SEQUENCE [LARGE SCALE GENOMIC DNA]</scope>
    <source>
        <strain evidence="3">H6466</strain>
    </source>
</reference>
<evidence type="ECO:0000259" key="1">
    <source>
        <dbReference type="Pfam" id="PF13470"/>
    </source>
</evidence>
<evidence type="ECO:0000313" key="2">
    <source>
        <dbReference type="EMBL" id="AZI54040.1"/>
    </source>
</evidence>
<dbReference type="RefSeq" id="WP_124985501.1">
    <property type="nucleotide sequence ID" value="NZ_CP034160.1"/>
</dbReference>
<dbReference type="InterPro" id="IPR002716">
    <property type="entry name" value="PIN_dom"/>
</dbReference>
<gene>
    <name evidence="2" type="ORF">EIB75_01645</name>
</gene>
<evidence type="ECO:0000313" key="3">
    <source>
        <dbReference type="Proteomes" id="UP000272316"/>
    </source>
</evidence>
<organism evidence="2 3">
    <name type="scientific">Epilithonimonas vandammei</name>
    <dbReference type="NCBI Taxonomy" id="2487072"/>
    <lineage>
        <taxon>Bacteria</taxon>
        <taxon>Pseudomonadati</taxon>
        <taxon>Bacteroidota</taxon>
        <taxon>Flavobacteriia</taxon>
        <taxon>Flavobacteriales</taxon>
        <taxon>Weeksellaceae</taxon>
        <taxon>Chryseobacterium group</taxon>
        <taxon>Epilithonimonas</taxon>
    </lineage>
</organism>
<dbReference type="Proteomes" id="UP000272316">
    <property type="component" value="Chromosome"/>
</dbReference>
<dbReference type="CDD" id="cd09854">
    <property type="entry name" value="PIN_VapC-like"/>
    <property type="match status" value="1"/>
</dbReference>
<dbReference type="Gene3D" id="3.40.50.1010">
    <property type="entry name" value="5'-nuclease"/>
    <property type="match status" value="1"/>
</dbReference>
<proteinExistence type="predicted"/>
<feature type="domain" description="PIN" evidence="1">
    <location>
        <begin position="3"/>
        <end position="116"/>
    </location>
</feature>
<protein>
    <submittedName>
        <fullName evidence="2">PIN domain-containing protein</fullName>
    </submittedName>
</protein>
<dbReference type="InterPro" id="IPR029060">
    <property type="entry name" value="PIN-like_dom_sf"/>
</dbReference>
<dbReference type="EMBL" id="CP034160">
    <property type="protein sequence ID" value="AZI54040.1"/>
    <property type="molecule type" value="Genomic_DNA"/>
</dbReference>
<accession>A0A3G8ZAP4</accession>
<name>A0A3G8ZAP4_9FLAO</name>
<dbReference type="KEGG" id="eva:EIB75_01645"/>